<dbReference type="Proteomes" id="UP001570071">
    <property type="component" value="Unassembled WGS sequence"/>
</dbReference>
<comment type="caution">
    <text evidence="1">The sequence shown here is derived from an EMBL/GenBank/DDBJ whole genome shotgun (WGS) entry which is preliminary data.</text>
</comment>
<dbReference type="RefSeq" id="WP_372121854.1">
    <property type="nucleotide sequence ID" value="NZ_JBFSSG010000001.1"/>
</dbReference>
<organism evidence="1 2">
    <name type="scientific">Vibrio pomeroyi</name>
    <dbReference type="NCBI Taxonomy" id="198832"/>
    <lineage>
        <taxon>Bacteria</taxon>
        <taxon>Pseudomonadati</taxon>
        <taxon>Pseudomonadota</taxon>
        <taxon>Gammaproteobacteria</taxon>
        <taxon>Vibrionales</taxon>
        <taxon>Vibrionaceae</taxon>
        <taxon>Vibrio</taxon>
    </lineage>
</organism>
<accession>A0ABV4MQW4</accession>
<evidence type="ECO:0000313" key="1">
    <source>
        <dbReference type="EMBL" id="MEZ8719527.1"/>
    </source>
</evidence>
<dbReference type="PROSITE" id="PS51257">
    <property type="entry name" value="PROKAR_LIPOPROTEIN"/>
    <property type="match status" value="1"/>
</dbReference>
<evidence type="ECO:0008006" key="3">
    <source>
        <dbReference type="Google" id="ProtNLM"/>
    </source>
</evidence>
<reference evidence="1 2" key="1">
    <citation type="journal article" date="2024" name="ISME J.">
        <title>Tailless and filamentous prophages are predominant in marine Vibrio.</title>
        <authorList>
            <person name="Steensen K."/>
            <person name="Seneca J."/>
            <person name="Bartlau N."/>
            <person name="Yu X.A."/>
            <person name="Hussain F.A."/>
            <person name="Polz M.F."/>
        </authorList>
    </citation>
    <scope>NUCLEOTIDE SEQUENCE [LARGE SCALE GENOMIC DNA]</scope>
    <source>
        <strain evidence="1 2">10N.239.312.F12</strain>
    </source>
</reference>
<proteinExistence type="predicted"/>
<gene>
    <name evidence="1" type="ORF">AB6D66_00515</name>
</gene>
<sequence length="128" mass="14712">MKKQAIILGLSTLLMGCDRVEEGMMTSHEVYSDLVKAGAFPSPLSEDIQEILDDSNSFRMKQYHLVDNAITEHCGQKVDFWSDMLVRAMYFYFPVDMKIFSNPFIAIRRQIDAANTCVFNPLTKYIED</sequence>
<dbReference type="EMBL" id="JBFSSG010000001">
    <property type="protein sequence ID" value="MEZ8719527.1"/>
    <property type="molecule type" value="Genomic_DNA"/>
</dbReference>
<keyword evidence="2" id="KW-1185">Reference proteome</keyword>
<protein>
    <recommendedName>
        <fullName evidence="3">Lipoprotein</fullName>
    </recommendedName>
</protein>
<name>A0ABV4MQW4_9VIBR</name>
<evidence type="ECO:0000313" key="2">
    <source>
        <dbReference type="Proteomes" id="UP001570071"/>
    </source>
</evidence>